<reference evidence="3" key="2">
    <citation type="submission" date="2024-01" db="EMBL/GenBank/DDBJ databases">
        <title>Comparative genomics of Cryptococcus and Kwoniella reveals pathogenesis evolution and contrasting modes of karyotype evolution via chromosome fusion or intercentromeric recombination.</title>
        <authorList>
            <person name="Coelho M.A."/>
            <person name="David-Palma M."/>
            <person name="Shea T."/>
            <person name="Bowers K."/>
            <person name="McGinley-Smith S."/>
            <person name="Mohammad A.W."/>
            <person name="Gnirke A."/>
            <person name="Yurkov A.M."/>
            <person name="Nowrousian M."/>
            <person name="Sun S."/>
            <person name="Cuomo C.A."/>
            <person name="Heitman J."/>
        </authorList>
    </citation>
    <scope>NUCLEOTIDE SEQUENCE</scope>
    <source>
        <strain evidence="3">CBS 12478</strain>
    </source>
</reference>
<dbReference type="AlphaFoldDB" id="A0A5M6BUT4"/>
<dbReference type="OrthoDB" id="3647at2759"/>
<dbReference type="GO" id="GO:0016740">
    <property type="term" value="F:transferase activity"/>
    <property type="evidence" value="ECO:0007669"/>
    <property type="project" value="UniProtKB-KW"/>
</dbReference>
<evidence type="ECO:0000256" key="1">
    <source>
        <dbReference type="ARBA" id="ARBA00022679"/>
    </source>
</evidence>
<dbReference type="KEGG" id="ksn:43590311"/>
<evidence type="ECO:0000256" key="2">
    <source>
        <dbReference type="SAM" id="MobiDB-lite"/>
    </source>
</evidence>
<dbReference type="SUPFAM" id="SSF53335">
    <property type="entry name" value="S-adenosyl-L-methionine-dependent methyltransferases"/>
    <property type="match status" value="1"/>
</dbReference>
<reference evidence="3" key="1">
    <citation type="submission" date="2017-08" db="EMBL/GenBank/DDBJ databases">
        <authorList>
            <person name="Cuomo C."/>
            <person name="Billmyre B."/>
            <person name="Heitman J."/>
        </authorList>
    </citation>
    <scope>NUCLEOTIDE SEQUENCE</scope>
    <source>
        <strain evidence="3">CBS 12478</strain>
    </source>
</reference>
<dbReference type="RefSeq" id="XP_031859552.1">
    <property type="nucleotide sequence ID" value="XM_032006158.1"/>
</dbReference>
<evidence type="ECO:0000313" key="4">
    <source>
        <dbReference type="Proteomes" id="UP000322225"/>
    </source>
</evidence>
<dbReference type="Gene3D" id="3.40.50.150">
    <property type="entry name" value="Vaccinia Virus protein VP39"/>
    <property type="match status" value="1"/>
</dbReference>
<feature type="compositionally biased region" description="Basic and acidic residues" evidence="2">
    <location>
        <begin position="57"/>
        <end position="76"/>
    </location>
</feature>
<name>A0A5M6BUT4_9TREE</name>
<feature type="compositionally biased region" description="Basic and acidic residues" evidence="2">
    <location>
        <begin position="1"/>
        <end position="50"/>
    </location>
</feature>
<feature type="region of interest" description="Disordered" evidence="2">
    <location>
        <begin position="178"/>
        <end position="199"/>
    </location>
</feature>
<gene>
    <name evidence="3" type="ORF">CI109_105328</name>
</gene>
<evidence type="ECO:0000313" key="3">
    <source>
        <dbReference type="EMBL" id="WWD20851.1"/>
    </source>
</evidence>
<keyword evidence="1" id="KW-0808">Transferase</keyword>
<dbReference type="EMBL" id="CP144059">
    <property type="protein sequence ID" value="WWD20851.1"/>
    <property type="molecule type" value="Genomic_DNA"/>
</dbReference>
<protein>
    <submittedName>
        <fullName evidence="3">Uncharacterized protein</fullName>
    </submittedName>
</protein>
<dbReference type="CDD" id="cd02440">
    <property type="entry name" value="AdoMet_MTases"/>
    <property type="match status" value="1"/>
</dbReference>
<dbReference type="PANTHER" id="PTHR43861:SF3">
    <property type="entry name" value="PUTATIVE (AFU_ORTHOLOGUE AFUA_2G14390)-RELATED"/>
    <property type="match status" value="1"/>
</dbReference>
<dbReference type="Pfam" id="PF13489">
    <property type="entry name" value="Methyltransf_23"/>
    <property type="match status" value="1"/>
</dbReference>
<dbReference type="GeneID" id="43590311"/>
<proteinExistence type="predicted"/>
<keyword evidence="4" id="KW-1185">Reference proteome</keyword>
<dbReference type="Proteomes" id="UP000322225">
    <property type="component" value="Chromosome 9"/>
</dbReference>
<feature type="region of interest" description="Disordered" evidence="2">
    <location>
        <begin position="1"/>
        <end position="81"/>
    </location>
</feature>
<sequence>MSNHTEEQHAHQCVHDHGHNHQHPPDEDEHEHEHVQGERDQPGHLHDHQHQHQHQCHGHDHGQGHSHEHGHTHGQGDDLWSGRDYMSMPGVKETAVISTETVIYALTSAGLTKEDVAKLDLLEIGCGPGAVTTNLLHHFSTIHAIDTSPSMLTSFSTHHPPSSNPKLTYSLHSLSSSSPKAFDSREPMLSPTVDDPERKIVPPRNRFDVAVANLVLHHVDDVKSFMEGVVGLLKSGGWIVFTEFGRDESEGYNNDAKTLPDGSVNAPNHFHPAYTTETLSTVLTDAGLDDVHAEVKGRLPVFGVDKPYQPPGLVVRGRKP</sequence>
<dbReference type="InterPro" id="IPR029063">
    <property type="entry name" value="SAM-dependent_MTases_sf"/>
</dbReference>
<organism evidence="3 4">
    <name type="scientific">Kwoniella shandongensis</name>
    <dbReference type="NCBI Taxonomy" id="1734106"/>
    <lineage>
        <taxon>Eukaryota</taxon>
        <taxon>Fungi</taxon>
        <taxon>Dikarya</taxon>
        <taxon>Basidiomycota</taxon>
        <taxon>Agaricomycotina</taxon>
        <taxon>Tremellomycetes</taxon>
        <taxon>Tremellales</taxon>
        <taxon>Cryptococcaceae</taxon>
        <taxon>Kwoniella</taxon>
    </lineage>
</organism>
<dbReference type="PANTHER" id="PTHR43861">
    <property type="entry name" value="TRANS-ACONITATE 2-METHYLTRANSFERASE-RELATED"/>
    <property type="match status" value="1"/>
</dbReference>
<accession>A0A5M6BUT4</accession>